<keyword evidence="4" id="KW-1185">Reference proteome</keyword>
<name>A0AAW9SWK6_9RHOB</name>
<evidence type="ECO:0000256" key="1">
    <source>
        <dbReference type="ARBA" id="ARBA00034772"/>
    </source>
</evidence>
<dbReference type="Gene3D" id="1.20.200.10">
    <property type="entry name" value="Fumarase/aspartase (Central domain)"/>
    <property type="match status" value="1"/>
</dbReference>
<dbReference type="SUPFAM" id="SSF48557">
    <property type="entry name" value="L-aspartase-like"/>
    <property type="match status" value="1"/>
</dbReference>
<dbReference type="PRINTS" id="PR00149">
    <property type="entry name" value="FUMRATELYASE"/>
</dbReference>
<reference evidence="3 4" key="1">
    <citation type="submission" date="2024-05" db="EMBL/GenBank/DDBJ databases">
        <title>Genome sequence of Ponticoccus litoralis KCCM 90028.</title>
        <authorList>
            <person name="Kim J.M."/>
            <person name="Lee J.K."/>
            <person name="Choi B.J."/>
            <person name="Bayburt H."/>
            <person name="Baek J.H."/>
            <person name="Jeon C.O."/>
        </authorList>
    </citation>
    <scope>NUCLEOTIDE SEQUENCE [LARGE SCALE GENOMIC DNA]</scope>
    <source>
        <strain evidence="3 4">KCCM 90028</strain>
    </source>
</reference>
<dbReference type="EMBL" id="JBDNCH010000005">
    <property type="protein sequence ID" value="MEN9063548.1"/>
    <property type="molecule type" value="Genomic_DNA"/>
</dbReference>
<accession>A0AAW9SWK6</accession>
<dbReference type="PANTHER" id="PTHR43172">
    <property type="entry name" value="ADENYLOSUCCINATE LYASE"/>
    <property type="match status" value="1"/>
</dbReference>
<comment type="similarity">
    <text evidence="1">Belongs to the class-II fumarase/aspartase family.</text>
</comment>
<dbReference type="RefSeq" id="WP_347168646.1">
    <property type="nucleotide sequence ID" value="NZ_JBDNCH010000005.1"/>
</dbReference>
<dbReference type="EC" id="5.5.1.2" evidence="3"/>
<dbReference type="InterPro" id="IPR022761">
    <property type="entry name" value="Fumarate_lyase_N"/>
</dbReference>
<evidence type="ECO:0000259" key="2">
    <source>
        <dbReference type="Pfam" id="PF00206"/>
    </source>
</evidence>
<dbReference type="NCBIfam" id="NF004631">
    <property type="entry name" value="PRK05975.1"/>
    <property type="match status" value="1"/>
</dbReference>
<dbReference type="InterPro" id="IPR008948">
    <property type="entry name" value="L-Aspartase-like"/>
</dbReference>
<evidence type="ECO:0000313" key="4">
    <source>
        <dbReference type="Proteomes" id="UP001428774"/>
    </source>
</evidence>
<keyword evidence="3" id="KW-0413">Isomerase</keyword>
<dbReference type="Proteomes" id="UP001428774">
    <property type="component" value="Unassembled WGS sequence"/>
</dbReference>
<gene>
    <name evidence="3" type="ORF">ABFB10_23595</name>
</gene>
<feature type="domain" description="Fumarate lyase N-terminal" evidence="2">
    <location>
        <begin position="18"/>
        <end position="295"/>
    </location>
</feature>
<dbReference type="PROSITE" id="PS00163">
    <property type="entry name" value="FUMARATE_LYASES"/>
    <property type="match status" value="1"/>
</dbReference>
<organism evidence="3 4">
    <name type="scientific">Ponticoccus litoralis</name>
    <dbReference type="NCBI Taxonomy" id="422297"/>
    <lineage>
        <taxon>Bacteria</taxon>
        <taxon>Pseudomonadati</taxon>
        <taxon>Pseudomonadota</taxon>
        <taxon>Alphaproteobacteria</taxon>
        <taxon>Rhodobacterales</taxon>
        <taxon>Roseobacteraceae</taxon>
        <taxon>Ponticoccus</taxon>
    </lineage>
</organism>
<proteinExistence type="inferred from homology"/>
<dbReference type="GO" id="GO:0016829">
    <property type="term" value="F:lyase activity"/>
    <property type="evidence" value="ECO:0007669"/>
    <property type="project" value="UniProtKB-ARBA"/>
</dbReference>
<dbReference type="AlphaFoldDB" id="A0AAW9SWK6"/>
<dbReference type="InterPro" id="IPR000362">
    <property type="entry name" value="Fumarate_lyase_fam"/>
</dbReference>
<dbReference type="PANTHER" id="PTHR43172:SF2">
    <property type="entry name" value="ADENYLOSUCCINATE LYASE C-TERMINAL DOMAIN-CONTAINING PROTEIN"/>
    <property type="match status" value="1"/>
</dbReference>
<evidence type="ECO:0000313" key="3">
    <source>
        <dbReference type="EMBL" id="MEN9063548.1"/>
    </source>
</evidence>
<dbReference type="Pfam" id="PF00206">
    <property type="entry name" value="Lyase_1"/>
    <property type="match status" value="1"/>
</dbReference>
<dbReference type="InterPro" id="IPR020557">
    <property type="entry name" value="Fumarate_lyase_CS"/>
</dbReference>
<dbReference type="GO" id="GO:0047472">
    <property type="term" value="F:3-carboxy-cis,cis-muconate cycloisomerase activity"/>
    <property type="evidence" value="ECO:0007669"/>
    <property type="project" value="UniProtKB-EC"/>
</dbReference>
<protein>
    <submittedName>
        <fullName evidence="3">3-carboxy-cis,cis-muconate cycloisomerase</fullName>
        <ecNumber evidence="3">5.5.1.2</ecNumber>
    </submittedName>
</protein>
<comment type="caution">
    <text evidence="3">The sequence shown here is derived from an EMBL/GenBank/DDBJ whole genome shotgun (WGS) entry which is preliminary data.</text>
</comment>
<sequence length="353" mass="36312">MTNALTASGLFGGQFSDPTLAAEFSATAFARRMLAFETAWTRALAGVGAVPEDEAAAALAAIAAFDPGAVAVLAQGSDRDGLPVPALVKALRQGLDAGPAKAIHSGATSQDVIDSAMALTLIAVTEALDARLATALTQLDDLAARFGPAPMMARTRMQAALPATVALRLDAWRRPLADHRARLVPLRAEFGRVQVGGAVGRRDLPEGQGTAVAEEVARLLGLAPAPVWHNDRSGPVAMGHWLTLVAGTAGKIGQDVALMAQQGVDELRLSGAGGSSAMPHKQNPVLAEAMIALARFVAAQQGLLAQAMVHEQERSGAAWALEWLTLPAMAEATGAALCHLTRLLGSIEGMGAA</sequence>